<dbReference type="STRING" id="985053.VMUT_2317"/>
<dbReference type="HOGENOM" id="CLU_1017811_0_0_2"/>
<gene>
    <name evidence="1" type="ordered locus">VMUT_2317</name>
</gene>
<dbReference type="eggNOG" id="arCOG03738">
    <property type="taxonomic scope" value="Archaea"/>
</dbReference>
<keyword evidence="2" id="KW-1185">Reference proteome</keyword>
<evidence type="ECO:0000313" key="1">
    <source>
        <dbReference type="EMBL" id="ADY02509.1"/>
    </source>
</evidence>
<dbReference type="Proteomes" id="UP000007485">
    <property type="component" value="Chromosome"/>
</dbReference>
<sequence>MLGPSWRAAREKLLGMVHEDYQLMAIIGRAGTGKTTLLLSLEGIGDGIFMYADMTEVRDRDLSAIVSTVFADNIREVREIQEKLKRMSIKGLLRAFAKAGPDEVVESAKLKPMETLKLLNDAVELLGMAPLVIGIDEGLLSQDDPRSMDFINAIHAFRNNMQAIPSTKIIITLLPDVVNLISKIDTPLFDILRLGAITLPDYVTPEDLKEVAQEYGLGKTELSKIEALGPLTMRQLICLMNTKMDIIKCGIDTAGEISIE</sequence>
<dbReference type="Gene3D" id="3.40.50.300">
    <property type="entry name" value="P-loop containing nucleotide triphosphate hydrolases"/>
    <property type="match status" value="1"/>
</dbReference>
<evidence type="ECO:0000313" key="2">
    <source>
        <dbReference type="Proteomes" id="UP000007485"/>
    </source>
</evidence>
<organism evidence="1 2">
    <name type="scientific">Vulcanisaeta moutnovskia (strain 768-28)</name>
    <dbReference type="NCBI Taxonomy" id="985053"/>
    <lineage>
        <taxon>Archaea</taxon>
        <taxon>Thermoproteota</taxon>
        <taxon>Thermoprotei</taxon>
        <taxon>Thermoproteales</taxon>
        <taxon>Thermoproteaceae</taxon>
        <taxon>Vulcanisaeta</taxon>
    </lineage>
</organism>
<dbReference type="EMBL" id="CP002529">
    <property type="protein sequence ID" value="ADY02509.1"/>
    <property type="molecule type" value="Genomic_DNA"/>
</dbReference>
<dbReference type="AlphaFoldDB" id="F0QY23"/>
<name>F0QY23_VULM7</name>
<reference evidence="1 2" key="1">
    <citation type="journal article" date="2011" name="J. Bacteriol.">
        <title>Complete genome sequence of 'Vulcanisaeta moutnovskia' strain 768-28, a novel member of the hyperthermophilic crenarchaeal genus vulcanisaeta.</title>
        <authorList>
            <person name="Gumerov V.M."/>
            <person name="Mardanov A.V."/>
            <person name="Beletsky A.V."/>
            <person name="Prokofeva M.I."/>
            <person name="Bonch-Osmolovskaya E.A."/>
            <person name="Ravin N.V."/>
            <person name="Skryabin K.G."/>
        </authorList>
    </citation>
    <scope>NUCLEOTIDE SEQUENCE [LARGE SCALE GENOMIC DNA]</scope>
    <source>
        <strain evidence="1 2">768-28</strain>
    </source>
</reference>
<accession>F0QY23</accession>
<protein>
    <submittedName>
        <fullName evidence="1">AAA ATPase</fullName>
    </submittedName>
</protein>
<dbReference type="InterPro" id="IPR027417">
    <property type="entry name" value="P-loop_NTPase"/>
</dbReference>
<dbReference type="KEGG" id="vmo:VMUT_2317"/>
<dbReference type="SUPFAM" id="SSF52540">
    <property type="entry name" value="P-loop containing nucleoside triphosphate hydrolases"/>
    <property type="match status" value="1"/>
</dbReference>
<proteinExistence type="predicted"/>